<comment type="caution">
    <text evidence="4">The sequence shown here is derived from an EMBL/GenBank/DDBJ whole genome shotgun (WGS) entry which is preliminary data.</text>
</comment>
<keyword evidence="1" id="KW-0597">Phosphoprotein</keyword>
<feature type="compositionally biased region" description="Low complexity" evidence="2">
    <location>
        <begin position="256"/>
        <end position="265"/>
    </location>
</feature>
<dbReference type="SUPFAM" id="SSF49879">
    <property type="entry name" value="SMAD/FHA domain"/>
    <property type="match status" value="1"/>
</dbReference>
<feature type="compositionally biased region" description="Basic and acidic residues" evidence="2">
    <location>
        <begin position="210"/>
        <end position="219"/>
    </location>
</feature>
<dbReference type="EMBL" id="JBFAKC010000001">
    <property type="protein sequence ID" value="MEV0706189.1"/>
    <property type="molecule type" value="Genomic_DNA"/>
</dbReference>
<proteinExistence type="predicted"/>
<dbReference type="Pfam" id="PF00498">
    <property type="entry name" value="FHA"/>
    <property type="match status" value="1"/>
</dbReference>
<feature type="region of interest" description="Disordered" evidence="2">
    <location>
        <begin position="126"/>
        <end position="310"/>
    </location>
</feature>
<evidence type="ECO:0000313" key="4">
    <source>
        <dbReference type="EMBL" id="MEV0706189.1"/>
    </source>
</evidence>
<evidence type="ECO:0000256" key="1">
    <source>
        <dbReference type="ARBA" id="ARBA00022553"/>
    </source>
</evidence>
<dbReference type="Gene3D" id="2.60.200.20">
    <property type="match status" value="1"/>
</dbReference>
<reference evidence="4 5" key="1">
    <citation type="submission" date="2024-06" db="EMBL/GenBank/DDBJ databases">
        <title>The Natural Products Discovery Center: Release of the First 8490 Sequenced Strains for Exploring Actinobacteria Biosynthetic Diversity.</title>
        <authorList>
            <person name="Kalkreuter E."/>
            <person name="Kautsar S.A."/>
            <person name="Yang D."/>
            <person name="Bader C.D."/>
            <person name="Teijaro C.N."/>
            <person name="Fluegel L."/>
            <person name="Davis C.M."/>
            <person name="Simpson J.R."/>
            <person name="Lauterbach L."/>
            <person name="Steele A.D."/>
            <person name="Gui C."/>
            <person name="Meng S."/>
            <person name="Li G."/>
            <person name="Viehrig K."/>
            <person name="Ye F."/>
            <person name="Su P."/>
            <person name="Kiefer A.F."/>
            <person name="Nichols A."/>
            <person name="Cepeda A.J."/>
            <person name="Yan W."/>
            <person name="Fan B."/>
            <person name="Jiang Y."/>
            <person name="Adhikari A."/>
            <person name="Zheng C.-J."/>
            <person name="Schuster L."/>
            <person name="Cowan T.M."/>
            <person name="Smanski M.J."/>
            <person name="Chevrette M.G."/>
            <person name="De Carvalho L.P.S."/>
            <person name="Shen B."/>
        </authorList>
    </citation>
    <scope>NUCLEOTIDE SEQUENCE [LARGE SCALE GENOMIC DNA]</scope>
    <source>
        <strain evidence="4 5">NPDC050403</strain>
    </source>
</reference>
<dbReference type="InterPro" id="IPR008984">
    <property type="entry name" value="SMAD_FHA_dom_sf"/>
</dbReference>
<evidence type="ECO:0000256" key="2">
    <source>
        <dbReference type="SAM" id="MobiDB-lite"/>
    </source>
</evidence>
<protein>
    <submittedName>
        <fullName evidence="4">FHA domain-containing protein</fullName>
    </submittedName>
</protein>
<gene>
    <name evidence="4" type="ORF">AB0I48_01360</name>
</gene>
<organism evidence="4 5">
    <name type="scientific">Nocardia aurea</name>
    <dbReference type="NCBI Taxonomy" id="2144174"/>
    <lineage>
        <taxon>Bacteria</taxon>
        <taxon>Bacillati</taxon>
        <taxon>Actinomycetota</taxon>
        <taxon>Actinomycetes</taxon>
        <taxon>Mycobacteriales</taxon>
        <taxon>Nocardiaceae</taxon>
        <taxon>Nocardia</taxon>
    </lineage>
</organism>
<feature type="domain" description="FHA" evidence="3">
    <location>
        <begin position="329"/>
        <end position="384"/>
    </location>
</feature>
<dbReference type="Proteomes" id="UP001551695">
    <property type="component" value="Unassembled WGS sequence"/>
</dbReference>
<dbReference type="InterPro" id="IPR000253">
    <property type="entry name" value="FHA_dom"/>
</dbReference>
<dbReference type="CDD" id="cd00060">
    <property type="entry name" value="FHA"/>
    <property type="match status" value="1"/>
</dbReference>
<keyword evidence="5" id="KW-1185">Reference proteome</keyword>
<evidence type="ECO:0000259" key="3">
    <source>
        <dbReference type="PROSITE" id="PS50006"/>
    </source>
</evidence>
<accession>A0ABV3FL95</accession>
<evidence type="ECO:0000313" key="5">
    <source>
        <dbReference type="Proteomes" id="UP001551695"/>
    </source>
</evidence>
<name>A0ABV3FL95_9NOCA</name>
<sequence>MRKNPSTVGIAPGDGLIARFGSVVVYLAGETASTDRILGAIEAVSGAEHPGAAIAQRLAAVVFGSGSEPPPFGVVAPTSDGTVILLRGPVIAEIHGAEGVRRISGARAFTWVDEIVREPVRRITVGIDADGPPSARPRTDLRAGVVPGGGFELRVGLRRANQPSGSESGSEADEPGREAAQPGPGRRTEEPAGTAPAGFDTVDDTPGADRTARTGERTSAHHTSAANHPSPAAEPARTGTNSTAQPVHPRRVGEVAAAPKTPARTAPEDIGTQAMPGGWSGTHHSAATPRTGHDVPPDDSMTRPARPGTGASVGALVYDDTAYPLDRPYVIGRSPMSDDSVRNAVASPLAVPRDRHVSRIHAYVTLDRGKVFVRDAGTPAGTFIAAPGAETWTRIGTATTELAPGWSIRIGEKILTYRADDQRVRLLK</sequence>
<dbReference type="PROSITE" id="PS50006">
    <property type="entry name" value="FHA_DOMAIN"/>
    <property type="match status" value="1"/>
</dbReference>
<dbReference type="RefSeq" id="WP_357779274.1">
    <property type="nucleotide sequence ID" value="NZ_JBFAKC010000001.1"/>
</dbReference>